<feature type="binding site" evidence="8">
    <location>
        <position position="85"/>
    </location>
    <ligand>
        <name>S-adenosyl-L-methionine</name>
        <dbReference type="ChEBI" id="CHEBI:59789"/>
    </ligand>
</feature>
<feature type="binding site" evidence="8">
    <location>
        <position position="60"/>
    </location>
    <ligand>
        <name>S-adenosyl-L-methionine</name>
        <dbReference type="ChEBI" id="CHEBI:59789"/>
    </ligand>
</feature>
<dbReference type="Pfam" id="PF04072">
    <property type="entry name" value="LCM"/>
    <property type="match status" value="1"/>
</dbReference>
<keyword evidence="4 7" id="KW-0489">Methyltransferase</keyword>
<dbReference type="InterPro" id="IPR007213">
    <property type="entry name" value="Ppm1/Ppm2/Tcmp"/>
</dbReference>
<dbReference type="EC" id="2.1.1.233" evidence="7"/>
<feature type="binding site" evidence="8">
    <location>
        <position position="183"/>
    </location>
    <ligand>
        <name>S-adenosyl-L-methionine</name>
        <dbReference type="ChEBI" id="CHEBI:59789"/>
    </ligand>
</feature>
<accession>A0A6A4WKG4</accession>
<evidence type="ECO:0000256" key="5">
    <source>
        <dbReference type="ARBA" id="ARBA00022679"/>
    </source>
</evidence>
<evidence type="ECO:0000313" key="10">
    <source>
        <dbReference type="Proteomes" id="UP000440578"/>
    </source>
</evidence>
<proteinExistence type="inferred from homology"/>
<dbReference type="GO" id="GO:0005829">
    <property type="term" value="C:cytosol"/>
    <property type="evidence" value="ECO:0007669"/>
    <property type="project" value="TreeGrafter"/>
</dbReference>
<dbReference type="OrthoDB" id="6345052at2759"/>
<dbReference type="GO" id="GO:0032259">
    <property type="term" value="P:methylation"/>
    <property type="evidence" value="ECO:0007669"/>
    <property type="project" value="UniProtKB-KW"/>
</dbReference>
<gene>
    <name evidence="9" type="primary">LCMT1</name>
    <name evidence="9" type="ORF">FJT64_025475</name>
</gene>
<dbReference type="PANTHER" id="PTHR13600">
    <property type="entry name" value="LEUCINE CARBOXYL METHYLTRANSFERASE"/>
    <property type="match status" value="1"/>
</dbReference>
<dbReference type="EMBL" id="VIIS01001062">
    <property type="protein sequence ID" value="KAF0302431.1"/>
    <property type="molecule type" value="Genomic_DNA"/>
</dbReference>
<comment type="function">
    <text evidence="2 7">Methylates the carboxyl group of the C-terminal leucine residue of protein phosphatase 2A catalytic subunits to form alpha-leucine ester residues.</text>
</comment>
<comment type="caution">
    <text evidence="9">The sequence shown here is derived from an EMBL/GenBank/DDBJ whole genome shotgun (WGS) entry which is preliminary data.</text>
</comment>
<keyword evidence="6 7" id="KW-0949">S-adenosyl-L-methionine</keyword>
<protein>
    <recommendedName>
        <fullName evidence="7">Leucine carboxyl methyltransferase 1</fullName>
        <ecNumber evidence="7">2.1.1.233</ecNumber>
    </recommendedName>
</protein>
<evidence type="ECO:0000256" key="2">
    <source>
        <dbReference type="ARBA" id="ARBA00003455"/>
    </source>
</evidence>
<evidence type="ECO:0000256" key="7">
    <source>
        <dbReference type="PIRNR" id="PIRNR016305"/>
    </source>
</evidence>
<dbReference type="GO" id="GO:0018423">
    <property type="term" value="F:protein C-terminal leucine carboxyl O-methyltransferase activity"/>
    <property type="evidence" value="ECO:0007669"/>
    <property type="project" value="UniProtKB-EC"/>
</dbReference>
<dbReference type="PANTHER" id="PTHR13600:SF33">
    <property type="entry name" value="LEUCINE CARBOXYL METHYLTRANSFERASE 1"/>
    <property type="match status" value="1"/>
</dbReference>
<evidence type="ECO:0000256" key="1">
    <source>
        <dbReference type="ARBA" id="ARBA00000724"/>
    </source>
</evidence>
<evidence type="ECO:0000256" key="6">
    <source>
        <dbReference type="ARBA" id="ARBA00022691"/>
    </source>
</evidence>
<dbReference type="PIRSF" id="PIRSF016305">
    <property type="entry name" value="LCM_mtfrase"/>
    <property type="match status" value="1"/>
</dbReference>
<keyword evidence="10" id="KW-1185">Reference proteome</keyword>
<evidence type="ECO:0000256" key="4">
    <source>
        <dbReference type="ARBA" id="ARBA00022603"/>
    </source>
</evidence>
<dbReference type="InterPro" id="IPR029063">
    <property type="entry name" value="SAM-dependent_MTases_sf"/>
</dbReference>
<dbReference type="GO" id="GO:0009966">
    <property type="term" value="P:regulation of signal transduction"/>
    <property type="evidence" value="ECO:0007669"/>
    <property type="project" value="UniProtKB-ARBA"/>
</dbReference>
<evidence type="ECO:0000256" key="3">
    <source>
        <dbReference type="ARBA" id="ARBA00010703"/>
    </source>
</evidence>
<feature type="binding site" evidence="8">
    <location>
        <begin position="156"/>
        <end position="157"/>
    </location>
    <ligand>
        <name>S-adenosyl-L-methionine</name>
        <dbReference type="ChEBI" id="CHEBI:59789"/>
    </ligand>
</feature>
<evidence type="ECO:0000313" key="9">
    <source>
        <dbReference type="EMBL" id="KAF0302431.1"/>
    </source>
</evidence>
<reference evidence="9 10" key="1">
    <citation type="submission" date="2019-07" db="EMBL/GenBank/DDBJ databases">
        <title>Draft genome assembly of a fouling barnacle, Amphibalanus amphitrite (Darwin, 1854): The first reference genome for Thecostraca.</title>
        <authorList>
            <person name="Kim W."/>
        </authorList>
    </citation>
    <scope>NUCLEOTIDE SEQUENCE [LARGE SCALE GENOMIC DNA]</scope>
    <source>
        <strain evidence="9">SNU_AA5</strain>
        <tissue evidence="9">Soma without cirri and trophi</tissue>
    </source>
</reference>
<sequence>MAARSEGTIGQEGIILTNDDASVCKLSAVRHGYWQDPFISHLVRQYERKAPEIHRGYYARVMAVQRLTEAFLARCGADAQVLNLGAGFDTLYWRLKSAGCRFSNFVELDFSAVTARKLMAIQRQKGLMTAFKSDEGEVRVGRAALHAEDYHLAPVDLARLADVRTALEECCLRPDRPTIVLAECVLVYMESRACHELLSHLASTLRTAYLVNYEMVGVDDRFGQILVQNVRGRGCDLAGIEACNSDQTQMQRFTGAGWDDAKVWRMDVVLRRLPSADVRRMERLELLDEMDILLQLLEHYGITVAWRDPDGLGLGELDYT</sequence>
<dbReference type="Proteomes" id="UP000440578">
    <property type="component" value="Unassembled WGS sequence"/>
</dbReference>
<dbReference type="FunFam" id="3.40.50.150:FF:000092">
    <property type="entry name" value="Leucine carboxyl methyltransferase 1"/>
    <property type="match status" value="1"/>
</dbReference>
<dbReference type="InterPro" id="IPR016651">
    <property type="entry name" value="LCMT1"/>
</dbReference>
<dbReference type="Gene3D" id="3.40.50.150">
    <property type="entry name" value="Vaccinia Virus protein VP39"/>
    <property type="match status" value="1"/>
</dbReference>
<dbReference type="AlphaFoldDB" id="A0A6A4WKG4"/>
<comment type="catalytic activity">
    <reaction evidence="1 7">
        <text>[phosphatase 2A protein]-C-terminal L-leucine + S-adenosyl-L-methionine = [phosphatase 2A protein]-C-terminal L-leucine methyl ester + S-adenosyl-L-homocysteine</text>
        <dbReference type="Rhea" id="RHEA:48544"/>
        <dbReference type="Rhea" id="RHEA-COMP:12134"/>
        <dbReference type="Rhea" id="RHEA-COMP:12135"/>
        <dbReference type="ChEBI" id="CHEBI:57856"/>
        <dbReference type="ChEBI" id="CHEBI:59789"/>
        <dbReference type="ChEBI" id="CHEBI:90516"/>
        <dbReference type="ChEBI" id="CHEBI:90517"/>
        <dbReference type="EC" id="2.1.1.233"/>
    </reaction>
</comment>
<evidence type="ECO:0000256" key="8">
    <source>
        <dbReference type="PIRSR" id="PIRSR016305-1"/>
    </source>
</evidence>
<comment type="similarity">
    <text evidence="3 7">Belongs to the methyltransferase superfamily. LCMT family.</text>
</comment>
<dbReference type="SUPFAM" id="SSF53335">
    <property type="entry name" value="S-adenosyl-L-methionine-dependent methyltransferases"/>
    <property type="match status" value="1"/>
</dbReference>
<name>A0A6A4WKG4_AMPAM</name>
<keyword evidence="5 7" id="KW-0808">Transferase</keyword>
<organism evidence="9 10">
    <name type="scientific">Amphibalanus amphitrite</name>
    <name type="common">Striped barnacle</name>
    <name type="synonym">Balanus amphitrite</name>
    <dbReference type="NCBI Taxonomy" id="1232801"/>
    <lineage>
        <taxon>Eukaryota</taxon>
        <taxon>Metazoa</taxon>
        <taxon>Ecdysozoa</taxon>
        <taxon>Arthropoda</taxon>
        <taxon>Crustacea</taxon>
        <taxon>Multicrustacea</taxon>
        <taxon>Cirripedia</taxon>
        <taxon>Thoracica</taxon>
        <taxon>Thoracicalcarea</taxon>
        <taxon>Balanomorpha</taxon>
        <taxon>Balanoidea</taxon>
        <taxon>Balanidae</taxon>
        <taxon>Amphibalaninae</taxon>
        <taxon>Amphibalanus</taxon>
    </lineage>
</organism>